<evidence type="ECO:0000256" key="1">
    <source>
        <dbReference type="SAM" id="MobiDB-lite"/>
    </source>
</evidence>
<dbReference type="NCBIfam" id="TIGR02167">
    <property type="entry name" value="Liste_lipo_26"/>
    <property type="match status" value="2"/>
</dbReference>
<dbReference type="Gene3D" id="3.80.10.10">
    <property type="entry name" value="Ribonuclease Inhibitor"/>
    <property type="match status" value="1"/>
</dbReference>
<dbReference type="InterPro" id="IPR032675">
    <property type="entry name" value="LRR_dom_sf"/>
</dbReference>
<protein>
    <recommendedName>
        <fullName evidence="3">BspA family leucine-rich repeat surface protein</fullName>
    </recommendedName>
</protein>
<dbReference type="AlphaFoldDB" id="A0A6C0HPG0"/>
<evidence type="ECO:0008006" key="3">
    <source>
        <dbReference type="Google" id="ProtNLM"/>
    </source>
</evidence>
<sequence>MEPITNGNIHRLVKEYLTNAISGLPNISGWDVSNVTNMQNLFEGYEYFDKNLGSWDVSNVENMYGMFAECTNYTGDGLDAWGKKVGKVTDMTYMFSESVNLIVNLGSWDVSNVENMYGMFYQCTNFTGDGLDAWGKKVVKVTDMSYMFKECENLIVNLGSWDVSNVENMYGMFRKCTNFTGDGLDAWGNKVGKVIDMSYMFVECENLIVNISRWVVNPNLVSTDIFQGCTSMPIEYRFVVPVLSDDDDADEEDDEEEDDDDYEKAGETIAPKDKCFWSSGPYDIESKNWLKKSGNFIVQVPDIETKSSSSGIILTESENYHCLSLEYLKRVSKIERKKDKYETFHECSKDVMAKVLAPNGITPLGFGYDDDKKDYNLCVSYVKIDTYFVEKPDWFWNGPVPEPRKFKLVKIEGGEKYLVSRSIALYGHNAISGVHCDKSDKYYIYKLAPIVDNTEEKNVQGGGTRKKNNNKRYIKKSTIRFKKTTNKHTKNGRRKPIKSKLTRKVKLKNKKTITKMKKKRTVKK</sequence>
<reference evidence="2" key="1">
    <citation type="journal article" date="2020" name="Nature">
        <title>Giant virus diversity and host interactions through global metagenomics.</title>
        <authorList>
            <person name="Schulz F."/>
            <person name="Roux S."/>
            <person name="Paez-Espino D."/>
            <person name="Jungbluth S."/>
            <person name="Walsh D.A."/>
            <person name="Denef V.J."/>
            <person name="McMahon K.D."/>
            <person name="Konstantinidis K.T."/>
            <person name="Eloe-Fadrosh E.A."/>
            <person name="Kyrpides N.C."/>
            <person name="Woyke T."/>
        </authorList>
    </citation>
    <scope>NUCLEOTIDE SEQUENCE</scope>
    <source>
        <strain evidence="2">GVMAG-M-3300023184-161</strain>
    </source>
</reference>
<proteinExistence type="predicted"/>
<organism evidence="2">
    <name type="scientific">viral metagenome</name>
    <dbReference type="NCBI Taxonomy" id="1070528"/>
    <lineage>
        <taxon>unclassified sequences</taxon>
        <taxon>metagenomes</taxon>
        <taxon>organismal metagenomes</taxon>
    </lineage>
</organism>
<evidence type="ECO:0000313" key="2">
    <source>
        <dbReference type="EMBL" id="QHT82277.1"/>
    </source>
</evidence>
<dbReference type="EMBL" id="MN739997">
    <property type="protein sequence ID" value="QHT82277.1"/>
    <property type="molecule type" value="Genomic_DNA"/>
</dbReference>
<dbReference type="InterPro" id="IPR005046">
    <property type="entry name" value="DUF285"/>
</dbReference>
<feature type="region of interest" description="Disordered" evidence="1">
    <location>
        <begin position="485"/>
        <end position="524"/>
    </location>
</feature>
<dbReference type="InterPro" id="IPR011889">
    <property type="entry name" value="Liste_lipo_26"/>
</dbReference>
<accession>A0A6C0HPG0</accession>
<dbReference type="Pfam" id="PF03382">
    <property type="entry name" value="DUF285"/>
    <property type="match status" value="2"/>
</dbReference>
<name>A0A6C0HPG0_9ZZZZ</name>